<keyword evidence="10" id="KW-0664">Pyridoxine biosynthesis</keyword>
<comment type="similarity">
    <text evidence="3">Belongs to the class-V pyridoxal-phosphate-dependent aminotransferase family. SerC subfamily.</text>
</comment>
<dbReference type="PANTHER" id="PTHR21152:SF40">
    <property type="entry name" value="ALANINE--GLYOXYLATE AMINOTRANSFERASE"/>
    <property type="match status" value="1"/>
</dbReference>
<dbReference type="PANTHER" id="PTHR21152">
    <property type="entry name" value="AMINOTRANSFERASE CLASS V"/>
    <property type="match status" value="1"/>
</dbReference>
<dbReference type="PIRSF" id="PIRSF000525">
    <property type="entry name" value="SerC"/>
    <property type="match status" value="1"/>
</dbReference>
<comment type="pathway">
    <text evidence="2">Amino-acid biosynthesis; L-serine biosynthesis; L-serine from 3-phospho-D-glycerate: step 2/3.</text>
</comment>
<dbReference type="Pfam" id="PF00266">
    <property type="entry name" value="Aminotran_5"/>
    <property type="match status" value="1"/>
</dbReference>
<dbReference type="SUPFAM" id="SSF53383">
    <property type="entry name" value="PLP-dependent transferases"/>
    <property type="match status" value="1"/>
</dbReference>
<evidence type="ECO:0000256" key="2">
    <source>
        <dbReference type="ARBA" id="ARBA00005099"/>
    </source>
</evidence>
<evidence type="ECO:0000256" key="3">
    <source>
        <dbReference type="ARBA" id="ARBA00006904"/>
    </source>
</evidence>
<gene>
    <name evidence="16" type="ORF">HNQ88_002115</name>
</gene>
<comment type="catalytic activity">
    <reaction evidence="13">
        <text>4-(phosphooxy)-L-threonine + 2-oxoglutarate = (R)-3-hydroxy-2-oxo-4-phosphooxybutanoate + L-glutamate</text>
        <dbReference type="Rhea" id="RHEA:16573"/>
        <dbReference type="ChEBI" id="CHEBI:16810"/>
        <dbReference type="ChEBI" id="CHEBI:29985"/>
        <dbReference type="ChEBI" id="CHEBI:58452"/>
        <dbReference type="ChEBI" id="CHEBI:58538"/>
        <dbReference type="EC" id="2.6.1.52"/>
    </reaction>
</comment>
<keyword evidence="9" id="KW-0663">Pyridoxal phosphate</keyword>
<dbReference type="GO" id="GO:0019265">
    <property type="term" value="P:glycine biosynthetic process, by transamination of glyoxylate"/>
    <property type="evidence" value="ECO:0007669"/>
    <property type="project" value="TreeGrafter"/>
</dbReference>
<keyword evidence="8 16" id="KW-0808">Transferase</keyword>
<evidence type="ECO:0000256" key="7">
    <source>
        <dbReference type="ARBA" id="ARBA00022605"/>
    </source>
</evidence>
<dbReference type="AlphaFoldDB" id="A0AAE3XN95"/>
<evidence type="ECO:0000256" key="6">
    <source>
        <dbReference type="ARBA" id="ARBA00022576"/>
    </source>
</evidence>
<name>A0AAE3XN95_9BACT</name>
<evidence type="ECO:0000256" key="4">
    <source>
        <dbReference type="ARBA" id="ARBA00013030"/>
    </source>
</evidence>
<dbReference type="Proteomes" id="UP001185092">
    <property type="component" value="Unassembled WGS sequence"/>
</dbReference>
<evidence type="ECO:0000256" key="10">
    <source>
        <dbReference type="ARBA" id="ARBA00023096"/>
    </source>
</evidence>
<dbReference type="GO" id="GO:0006564">
    <property type="term" value="P:L-serine biosynthetic process"/>
    <property type="evidence" value="ECO:0007669"/>
    <property type="project" value="UniProtKB-KW"/>
</dbReference>
<evidence type="ECO:0000256" key="8">
    <source>
        <dbReference type="ARBA" id="ARBA00022679"/>
    </source>
</evidence>
<evidence type="ECO:0000256" key="14">
    <source>
        <dbReference type="ARBA" id="ARBA00049007"/>
    </source>
</evidence>
<accession>A0AAE3XN95</accession>
<evidence type="ECO:0000256" key="12">
    <source>
        <dbReference type="ARBA" id="ARBA00031421"/>
    </source>
</evidence>
<dbReference type="GO" id="GO:0008453">
    <property type="term" value="F:alanine-glyoxylate transaminase activity"/>
    <property type="evidence" value="ECO:0007669"/>
    <property type="project" value="TreeGrafter"/>
</dbReference>
<evidence type="ECO:0000256" key="5">
    <source>
        <dbReference type="ARBA" id="ARBA00022490"/>
    </source>
</evidence>
<keyword evidence="11" id="KW-0718">Serine biosynthesis</keyword>
<dbReference type="GO" id="GO:0004760">
    <property type="term" value="F:L-serine-pyruvate transaminase activity"/>
    <property type="evidence" value="ECO:0007669"/>
    <property type="project" value="TreeGrafter"/>
</dbReference>
<dbReference type="GO" id="GO:0008615">
    <property type="term" value="P:pyridoxine biosynthetic process"/>
    <property type="evidence" value="ECO:0007669"/>
    <property type="project" value="UniProtKB-KW"/>
</dbReference>
<dbReference type="Gene3D" id="3.90.1150.10">
    <property type="entry name" value="Aspartate Aminotransferase, domain 1"/>
    <property type="match status" value="1"/>
</dbReference>
<keyword evidence="7" id="KW-0028">Amino-acid biosynthesis</keyword>
<feature type="domain" description="Aminotransferase class V" evidence="15">
    <location>
        <begin position="20"/>
        <end position="331"/>
    </location>
</feature>
<evidence type="ECO:0000313" key="16">
    <source>
        <dbReference type="EMBL" id="MDR6239078.1"/>
    </source>
</evidence>
<keyword evidence="17" id="KW-1185">Reference proteome</keyword>
<protein>
    <recommendedName>
        <fullName evidence="4">phosphoserine transaminase</fullName>
        <ecNumber evidence="4">2.6.1.52</ecNumber>
    </recommendedName>
    <alternativeName>
        <fullName evidence="12">Phosphohydroxythreonine aminotransferase</fullName>
    </alternativeName>
</protein>
<dbReference type="EMBL" id="JAVDQD010000002">
    <property type="protein sequence ID" value="MDR6239078.1"/>
    <property type="molecule type" value="Genomic_DNA"/>
</dbReference>
<sequence length="363" mass="40756">MRRHDIFFTPGPSELYFTVDHHIKNALAMKIASISHRSNEFQEIYKHTSEQLKNLLSLPEGFKIFFLSSATEVWERTAQNLIKDSSLHIVNGAFSKKSYDAALKSGVKNAQMIESEWGAFPNLDSANVEFEPEVINVVYNETSTGVKADMESVYAMKNKYADSLLMVDVVSAAPVIDLDYNIVDSIYFSVQKCFGLPSGLGVWIVNEKCLARGKEIELTGTHVSAYHSLSSMEKQAENYQTPETPNMLGIYLLGRIAQDMNEKSLDLISNETKYKNIIISNAIKASKCLELSVRSEKLRSDTVIVTDIIDEVVFGDLSDELKKRKLVVGSGYGQQKGKQIRIANFPTHSKEHAMMLSDIIEKY</sequence>
<comment type="caution">
    <text evidence="16">The sequence shown here is derived from an EMBL/GenBank/DDBJ whole genome shotgun (WGS) entry which is preliminary data.</text>
</comment>
<dbReference type="EC" id="2.6.1.52" evidence="4"/>
<evidence type="ECO:0000259" key="15">
    <source>
        <dbReference type="Pfam" id="PF00266"/>
    </source>
</evidence>
<dbReference type="InterPro" id="IPR022278">
    <property type="entry name" value="Pser_aminoTfrase"/>
</dbReference>
<organism evidence="16 17">
    <name type="scientific">Aureibacter tunicatorum</name>
    <dbReference type="NCBI Taxonomy" id="866807"/>
    <lineage>
        <taxon>Bacteria</taxon>
        <taxon>Pseudomonadati</taxon>
        <taxon>Bacteroidota</taxon>
        <taxon>Cytophagia</taxon>
        <taxon>Cytophagales</taxon>
        <taxon>Persicobacteraceae</taxon>
        <taxon>Aureibacter</taxon>
    </lineage>
</organism>
<evidence type="ECO:0000256" key="13">
    <source>
        <dbReference type="ARBA" id="ARBA00047630"/>
    </source>
</evidence>
<dbReference type="InterPro" id="IPR015422">
    <property type="entry name" value="PyrdxlP-dep_Trfase_small"/>
</dbReference>
<evidence type="ECO:0000256" key="1">
    <source>
        <dbReference type="ARBA" id="ARBA00001933"/>
    </source>
</evidence>
<dbReference type="Gene3D" id="3.40.640.10">
    <property type="entry name" value="Type I PLP-dependent aspartate aminotransferase-like (Major domain)"/>
    <property type="match status" value="1"/>
</dbReference>
<dbReference type="InterPro" id="IPR015421">
    <property type="entry name" value="PyrdxlP-dep_Trfase_major"/>
</dbReference>
<proteinExistence type="inferred from homology"/>
<evidence type="ECO:0000256" key="11">
    <source>
        <dbReference type="ARBA" id="ARBA00023299"/>
    </source>
</evidence>
<dbReference type="InterPro" id="IPR015424">
    <property type="entry name" value="PyrdxlP-dep_Trfase"/>
</dbReference>
<dbReference type="GO" id="GO:0004648">
    <property type="term" value="F:O-phospho-L-serine:2-oxoglutarate aminotransferase activity"/>
    <property type="evidence" value="ECO:0007669"/>
    <property type="project" value="UniProtKB-EC"/>
</dbReference>
<comment type="catalytic activity">
    <reaction evidence="14">
        <text>O-phospho-L-serine + 2-oxoglutarate = 3-phosphooxypyruvate + L-glutamate</text>
        <dbReference type="Rhea" id="RHEA:14329"/>
        <dbReference type="ChEBI" id="CHEBI:16810"/>
        <dbReference type="ChEBI" id="CHEBI:18110"/>
        <dbReference type="ChEBI" id="CHEBI:29985"/>
        <dbReference type="ChEBI" id="CHEBI:57524"/>
        <dbReference type="EC" id="2.6.1.52"/>
    </reaction>
</comment>
<dbReference type="RefSeq" id="WP_309938601.1">
    <property type="nucleotide sequence ID" value="NZ_AP025305.1"/>
</dbReference>
<keyword evidence="5" id="KW-0963">Cytoplasm</keyword>
<comment type="cofactor">
    <cofactor evidence="1">
        <name>pyridoxal 5'-phosphate</name>
        <dbReference type="ChEBI" id="CHEBI:597326"/>
    </cofactor>
</comment>
<keyword evidence="6 16" id="KW-0032">Aminotransferase</keyword>
<reference evidence="16" key="1">
    <citation type="submission" date="2023-07" db="EMBL/GenBank/DDBJ databases">
        <title>Genomic Encyclopedia of Type Strains, Phase IV (KMG-IV): sequencing the most valuable type-strain genomes for metagenomic binning, comparative biology and taxonomic classification.</title>
        <authorList>
            <person name="Goeker M."/>
        </authorList>
    </citation>
    <scope>NUCLEOTIDE SEQUENCE</scope>
    <source>
        <strain evidence="16">DSM 26174</strain>
    </source>
</reference>
<evidence type="ECO:0000256" key="9">
    <source>
        <dbReference type="ARBA" id="ARBA00022898"/>
    </source>
</evidence>
<evidence type="ECO:0000313" key="17">
    <source>
        <dbReference type="Proteomes" id="UP001185092"/>
    </source>
</evidence>
<dbReference type="InterPro" id="IPR000192">
    <property type="entry name" value="Aminotrans_V_dom"/>
</dbReference>